<proteinExistence type="predicted"/>
<reference evidence="2" key="1">
    <citation type="journal article" date="2011" name="PLoS Genet.">
        <title>Genomic analysis of the necrotrophic fungal pathogens Sclerotinia sclerotiorum and Botrytis cinerea.</title>
        <authorList>
            <person name="Amselem J."/>
            <person name="Cuomo C.A."/>
            <person name="van Kan J.A."/>
            <person name="Viaud M."/>
            <person name="Benito E.P."/>
            <person name="Couloux A."/>
            <person name="Coutinho P.M."/>
            <person name="de Vries R.P."/>
            <person name="Dyer P.S."/>
            <person name="Fillinger S."/>
            <person name="Fournier E."/>
            <person name="Gout L."/>
            <person name="Hahn M."/>
            <person name="Kohn L."/>
            <person name="Lapalu N."/>
            <person name="Plummer K.M."/>
            <person name="Pradier J.M."/>
            <person name="Quevillon E."/>
            <person name="Sharon A."/>
            <person name="Simon A."/>
            <person name="ten Have A."/>
            <person name="Tudzynski B."/>
            <person name="Tudzynski P."/>
            <person name="Wincker P."/>
            <person name="Andrew M."/>
            <person name="Anthouard V."/>
            <person name="Beever R.E."/>
            <person name="Beffa R."/>
            <person name="Benoit I."/>
            <person name="Bouzid O."/>
            <person name="Brault B."/>
            <person name="Chen Z."/>
            <person name="Choquer M."/>
            <person name="Collemare J."/>
            <person name="Cotton P."/>
            <person name="Danchin E.G."/>
            <person name="Da Silva C."/>
            <person name="Gautier A."/>
            <person name="Giraud C."/>
            <person name="Giraud T."/>
            <person name="Gonzalez C."/>
            <person name="Grossetete S."/>
            <person name="Guldener U."/>
            <person name="Henrissat B."/>
            <person name="Howlett B.J."/>
            <person name="Kodira C."/>
            <person name="Kretschmer M."/>
            <person name="Lappartient A."/>
            <person name="Leroch M."/>
            <person name="Levis C."/>
            <person name="Mauceli E."/>
            <person name="Neuveglise C."/>
            <person name="Oeser B."/>
            <person name="Pearson M."/>
            <person name="Poulain J."/>
            <person name="Poussereau N."/>
            <person name="Quesneville H."/>
            <person name="Rascle C."/>
            <person name="Schumacher J."/>
            <person name="Segurens B."/>
            <person name="Sexton A."/>
            <person name="Silva E."/>
            <person name="Sirven C."/>
            <person name="Soanes D.M."/>
            <person name="Talbot N.J."/>
            <person name="Templeton M."/>
            <person name="Yandava C."/>
            <person name="Yarden O."/>
            <person name="Zeng Q."/>
            <person name="Rollins J.A."/>
            <person name="Lebrun M.H."/>
            <person name="Dickman M."/>
        </authorList>
    </citation>
    <scope>NUCLEOTIDE SEQUENCE [LARGE SCALE GENOMIC DNA]</scope>
    <source>
        <strain evidence="2">ATCC 18683 / 1980 / Ss-1</strain>
    </source>
</reference>
<dbReference type="EMBL" id="CH476643">
    <property type="protein sequence ID" value="EDN98148.1"/>
    <property type="molecule type" value="Genomic_DNA"/>
</dbReference>
<dbReference type="Proteomes" id="UP000001312">
    <property type="component" value="Unassembled WGS sequence"/>
</dbReference>
<sequence>MDAKILCEHKKDVEGVLNQKEDGAASAYAFHKHNISESCGGPVCKSSINEPPKFSEGECIWQELEFTEDEKKKQPISPSLFTVIRLNPGSDAHNAQKNFGSFEKCSLHGPHCRMTYILGVYASNN</sequence>
<evidence type="ECO:0000313" key="1">
    <source>
        <dbReference type="EMBL" id="EDN98148.1"/>
    </source>
</evidence>
<evidence type="ECO:0000313" key="2">
    <source>
        <dbReference type="Proteomes" id="UP000001312"/>
    </source>
</evidence>
<dbReference type="AlphaFoldDB" id="A7F5X7"/>
<dbReference type="KEGG" id="ssl:SS1G_13005"/>
<dbReference type="RefSeq" id="XP_001585913.1">
    <property type="nucleotide sequence ID" value="XM_001585863.1"/>
</dbReference>
<organism evidence="1 2">
    <name type="scientific">Sclerotinia sclerotiorum (strain ATCC 18683 / 1980 / Ss-1)</name>
    <name type="common">White mold</name>
    <name type="synonym">Whetzelinia sclerotiorum</name>
    <dbReference type="NCBI Taxonomy" id="665079"/>
    <lineage>
        <taxon>Eukaryota</taxon>
        <taxon>Fungi</taxon>
        <taxon>Dikarya</taxon>
        <taxon>Ascomycota</taxon>
        <taxon>Pezizomycotina</taxon>
        <taxon>Leotiomycetes</taxon>
        <taxon>Helotiales</taxon>
        <taxon>Sclerotiniaceae</taxon>
        <taxon>Sclerotinia</taxon>
    </lineage>
</organism>
<dbReference type="InParanoid" id="A7F5X7"/>
<gene>
    <name evidence="1" type="ORF">SS1G_13005</name>
</gene>
<keyword evidence="2" id="KW-1185">Reference proteome</keyword>
<name>A7F5X7_SCLS1</name>
<dbReference type="HOGENOM" id="CLU_1993978_0_0_1"/>
<dbReference type="GeneID" id="5482082"/>
<protein>
    <submittedName>
        <fullName evidence="1">Uncharacterized protein</fullName>
    </submittedName>
</protein>
<accession>A7F5X7</accession>